<name>A0A0D2IZ65_9EURO</name>
<feature type="domain" description="Xylanolytic transcriptional activator regulatory" evidence="7">
    <location>
        <begin position="269"/>
        <end position="451"/>
    </location>
</feature>
<evidence type="ECO:0000259" key="7">
    <source>
        <dbReference type="Pfam" id="PF04082"/>
    </source>
</evidence>
<reference evidence="8 9" key="1">
    <citation type="submission" date="2015-01" db="EMBL/GenBank/DDBJ databases">
        <title>The Genome Sequence of Rhinocladiella mackenzie CBS 650.93.</title>
        <authorList>
            <consortium name="The Broad Institute Genomics Platform"/>
            <person name="Cuomo C."/>
            <person name="de Hoog S."/>
            <person name="Gorbushina A."/>
            <person name="Stielow B."/>
            <person name="Teixiera M."/>
            <person name="Abouelleil A."/>
            <person name="Chapman S.B."/>
            <person name="Priest M."/>
            <person name="Young S.K."/>
            <person name="Wortman J."/>
            <person name="Nusbaum C."/>
            <person name="Birren B."/>
        </authorList>
    </citation>
    <scope>NUCLEOTIDE SEQUENCE [LARGE SCALE GENOMIC DNA]</scope>
    <source>
        <strain evidence="8 9">CBS 650.93</strain>
    </source>
</reference>
<keyword evidence="4" id="KW-0804">Transcription</keyword>
<dbReference type="AlphaFoldDB" id="A0A0D2IZ65"/>
<feature type="region of interest" description="Disordered" evidence="6">
    <location>
        <begin position="163"/>
        <end position="198"/>
    </location>
</feature>
<keyword evidence="2" id="KW-0862">Zinc</keyword>
<gene>
    <name evidence="8" type="ORF">Z518_07849</name>
</gene>
<dbReference type="STRING" id="1442369.A0A0D2IZ65"/>
<evidence type="ECO:0000256" key="1">
    <source>
        <dbReference type="ARBA" id="ARBA00022723"/>
    </source>
</evidence>
<dbReference type="EMBL" id="KN847480">
    <property type="protein sequence ID" value="KIX01910.1"/>
    <property type="molecule type" value="Genomic_DNA"/>
</dbReference>
<evidence type="ECO:0000256" key="5">
    <source>
        <dbReference type="ARBA" id="ARBA00023242"/>
    </source>
</evidence>
<evidence type="ECO:0000256" key="6">
    <source>
        <dbReference type="SAM" id="MobiDB-lite"/>
    </source>
</evidence>
<feature type="region of interest" description="Disordered" evidence="6">
    <location>
        <begin position="1"/>
        <end position="64"/>
    </location>
</feature>
<dbReference type="PANTHER" id="PTHR47660:SF2">
    <property type="entry name" value="TRANSCRIPTION FACTOR WITH C2H2 AND ZN(2)-CYS(6) DNA BINDING DOMAIN (EUROFUNG)"/>
    <property type="match status" value="1"/>
</dbReference>
<evidence type="ECO:0000313" key="8">
    <source>
        <dbReference type="EMBL" id="KIX01910.1"/>
    </source>
</evidence>
<dbReference type="GO" id="GO:0006351">
    <property type="term" value="P:DNA-templated transcription"/>
    <property type="evidence" value="ECO:0007669"/>
    <property type="project" value="InterPro"/>
</dbReference>
<dbReference type="GO" id="GO:0008270">
    <property type="term" value="F:zinc ion binding"/>
    <property type="evidence" value="ECO:0007669"/>
    <property type="project" value="InterPro"/>
</dbReference>
<dbReference type="HOGENOM" id="CLU_365296_0_0_1"/>
<dbReference type="Proteomes" id="UP000053617">
    <property type="component" value="Unassembled WGS sequence"/>
</dbReference>
<keyword evidence="1" id="KW-0479">Metal-binding</keyword>
<dbReference type="CDD" id="cd12148">
    <property type="entry name" value="fungal_TF_MHR"/>
    <property type="match status" value="1"/>
</dbReference>
<keyword evidence="5" id="KW-0539">Nucleus</keyword>
<keyword evidence="9" id="KW-1185">Reference proteome</keyword>
<protein>
    <recommendedName>
        <fullName evidence="7">Xylanolytic transcriptional activator regulatory domain-containing protein</fullName>
    </recommendedName>
</protein>
<evidence type="ECO:0000313" key="9">
    <source>
        <dbReference type="Proteomes" id="UP000053617"/>
    </source>
</evidence>
<evidence type="ECO:0000256" key="4">
    <source>
        <dbReference type="ARBA" id="ARBA00023163"/>
    </source>
</evidence>
<feature type="compositionally biased region" description="Polar residues" evidence="6">
    <location>
        <begin position="225"/>
        <end position="234"/>
    </location>
</feature>
<feature type="compositionally biased region" description="Polar residues" evidence="6">
    <location>
        <begin position="8"/>
        <end position="17"/>
    </location>
</feature>
<dbReference type="OrthoDB" id="4160640at2759"/>
<dbReference type="GO" id="GO:0003677">
    <property type="term" value="F:DNA binding"/>
    <property type="evidence" value="ECO:0007669"/>
    <property type="project" value="InterPro"/>
</dbReference>
<dbReference type="InterPro" id="IPR007219">
    <property type="entry name" value="XnlR_reg_dom"/>
</dbReference>
<accession>A0A0D2IZ65</accession>
<dbReference type="Pfam" id="PF04082">
    <property type="entry name" value="Fungal_trans"/>
    <property type="match status" value="1"/>
</dbReference>
<evidence type="ECO:0000256" key="3">
    <source>
        <dbReference type="ARBA" id="ARBA00023015"/>
    </source>
</evidence>
<organism evidence="8 9">
    <name type="scientific">Rhinocladiella mackenziei CBS 650.93</name>
    <dbReference type="NCBI Taxonomy" id="1442369"/>
    <lineage>
        <taxon>Eukaryota</taxon>
        <taxon>Fungi</taxon>
        <taxon>Dikarya</taxon>
        <taxon>Ascomycota</taxon>
        <taxon>Pezizomycotina</taxon>
        <taxon>Eurotiomycetes</taxon>
        <taxon>Chaetothyriomycetidae</taxon>
        <taxon>Chaetothyriales</taxon>
        <taxon>Herpotrichiellaceae</taxon>
        <taxon>Rhinocladiella</taxon>
    </lineage>
</organism>
<keyword evidence="3" id="KW-0805">Transcription regulation</keyword>
<dbReference type="PANTHER" id="PTHR47660">
    <property type="entry name" value="TRANSCRIPTION FACTOR WITH C2H2 AND ZN(2)-CYS(6) DNA BINDING DOMAIN (EUROFUNG)-RELATED-RELATED"/>
    <property type="match status" value="1"/>
</dbReference>
<sequence>MYGAAQASKPQEPQPQVSEPIASRSDWSNLAEPRSLWAQSGVDGNDKSLMSPDKSLGEGATSQRDAVASINIPEPMSMTANPPCDTYLSAFSATTQHDDVHFDGSIIGRAPFELQSSELFSLSTAAQDAPFWDDNEDSASLFQGPFSDFGFPLSPDQAQLEEMDMSHPNDDSDDNPSDAPLPSFLGTRPSPDPQEGQGMQFDAFVRKTFNNRRQLHDVVGDRQSHATSRGSRLSSARAEKSQYPPLMGAFSSVLSESDDAMWEPENLAHPSFDPTYEPWLLVLAVIATGCRFSRVPEAVDCVDLLQEFVRRAFYATIEKDYGATCEPWFAQAGVLNQIGMQFSKDMRLVESAQAMRSTLEVICRKINCFYEAERLVSASEMQNKTQQAWELWVRKESMRRLAYTLWLVDSQYMLFLDQPPLIPTNLLRVRLPSAENIWHAPTAALWREYSQQYGEPSRKDLDNAFGHRLLKSSDAGVAPPGNIRRELNNLYKTRTRRHGFGDFAILLLVLGVFRNALDVWRNSREGYDIYLGATQDLQQHGSNSFSTANTPPVAQKALEYLQILCSENEDLLLPSSLKSVTLHHYHAIGIVLGIPLGELFCYLGYRVTSVDIAHCRHRLRSWFQQHDREARQVALHAGRLFACIRQSNMHGYYEGRALLIACLTLWIYGDNARLCSNLPSEANAVPTIRLDQRLGRQIEESWLQDGTGMRPCLAGVGSIMGSDGVSRLIQEGSRVLCASSVWPISDVQGKALQIFHKLRTSELS</sequence>
<dbReference type="GeneID" id="25295920"/>
<dbReference type="RefSeq" id="XP_013269046.1">
    <property type="nucleotide sequence ID" value="XM_013413592.1"/>
</dbReference>
<evidence type="ECO:0000256" key="2">
    <source>
        <dbReference type="ARBA" id="ARBA00022833"/>
    </source>
</evidence>
<feature type="region of interest" description="Disordered" evidence="6">
    <location>
        <begin position="216"/>
        <end position="240"/>
    </location>
</feature>
<dbReference type="VEuPathDB" id="FungiDB:Z518_07849"/>
<proteinExistence type="predicted"/>